<dbReference type="PANTHER" id="PTHR23089">
    <property type="entry name" value="HISTIDINE TRIAD HIT PROTEIN"/>
    <property type="match status" value="1"/>
</dbReference>
<dbReference type="PRINTS" id="PR00332">
    <property type="entry name" value="HISTRIAD"/>
</dbReference>
<dbReference type="PROSITE" id="PS00892">
    <property type="entry name" value="HIT_1"/>
    <property type="match status" value="1"/>
</dbReference>
<reference evidence="5 6" key="1">
    <citation type="submission" date="2014-01" db="EMBL/GenBank/DDBJ databases">
        <title>Plasmidome dynamics in the species complex Clostridium novyi sensu lato converts strains of independent lineages into distinctly different pathogens.</title>
        <authorList>
            <person name="Skarin H."/>
            <person name="Segerman B."/>
        </authorList>
    </citation>
    <scope>NUCLEOTIDE SEQUENCE [LARGE SCALE GENOMIC DNA]</scope>
    <source>
        <strain evidence="5 6">DC5</strain>
    </source>
</reference>
<organism evidence="5 6">
    <name type="scientific">Clostridium botulinum C/D str. DC5</name>
    <dbReference type="NCBI Taxonomy" id="1443128"/>
    <lineage>
        <taxon>Bacteria</taxon>
        <taxon>Bacillati</taxon>
        <taxon>Bacillota</taxon>
        <taxon>Clostridia</taxon>
        <taxon>Eubacteriales</taxon>
        <taxon>Clostridiaceae</taxon>
        <taxon>Clostridium</taxon>
    </lineage>
</organism>
<dbReference type="PROSITE" id="PS51084">
    <property type="entry name" value="HIT_2"/>
    <property type="match status" value="1"/>
</dbReference>
<dbReference type="InterPro" id="IPR011146">
    <property type="entry name" value="HIT-like"/>
</dbReference>
<dbReference type="InterPro" id="IPR036265">
    <property type="entry name" value="HIT-like_sf"/>
</dbReference>
<feature type="short sequence motif" description="Histidine triad motif" evidence="2 3">
    <location>
        <begin position="98"/>
        <end position="102"/>
    </location>
</feature>
<protein>
    <submittedName>
        <fullName evidence="5">HIT family hydrolase</fullName>
    </submittedName>
</protein>
<evidence type="ECO:0000313" key="5">
    <source>
        <dbReference type="EMBL" id="KGM98996.1"/>
    </source>
</evidence>
<evidence type="ECO:0000313" key="6">
    <source>
        <dbReference type="Proteomes" id="UP000030014"/>
    </source>
</evidence>
<comment type="caution">
    <text evidence="5">The sequence shown here is derived from an EMBL/GenBank/DDBJ whole genome shotgun (WGS) entry which is preliminary data.</text>
</comment>
<evidence type="ECO:0000256" key="3">
    <source>
        <dbReference type="PROSITE-ProRule" id="PRU00464"/>
    </source>
</evidence>
<sequence>MGECIFCKIVKGEIPCKKVYEDDQVLGFEDINPAAPVHVLVIPKKHIKSLNEVSMENANIMAHALSVIKDIAKKMNIYDSGYRVVMNCGKDGGQEVPHIHFHILGGKTLAWPPG</sequence>
<keyword evidence="5" id="KW-0378">Hydrolase</keyword>
<feature type="active site" description="Tele-AMP-histidine intermediate" evidence="1">
    <location>
        <position position="100"/>
    </location>
</feature>
<dbReference type="EMBL" id="JDRY01000040">
    <property type="protein sequence ID" value="KGM98996.1"/>
    <property type="molecule type" value="Genomic_DNA"/>
</dbReference>
<dbReference type="SUPFAM" id="SSF54197">
    <property type="entry name" value="HIT-like"/>
    <property type="match status" value="1"/>
</dbReference>
<dbReference type="RefSeq" id="WP_039258017.1">
    <property type="nucleotide sequence ID" value="NZ_JDRY01000040.1"/>
</dbReference>
<feature type="domain" description="HIT" evidence="4">
    <location>
        <begin position="5"/>
        <end position="114"/>
    </location>
</feature>
<dbReference type="CDD" id="cd01276">
    <property type="entry name" value="PKCI_related"/>
    <property type="match status" value="1"/>
</dbReference>
<evidence type="ECO:0000256" key="1">
    <source>
        <dbReference type="PIRSR" id="PIRSR601310-1"/>
    </source>
</evidence>
<dbReference type="Proteomes" id="UP000030014">
    <property type="component" value="Unassembled WGS sequence"/>
</dbReference>
<proteinExistence type="predicted"/>
<name>A0A0A0IFB5_CLOBO</name>
<dbReference type="InterPro" id="IPR001310">
    <property type="entry name" value="Histidine_triad_HIT"/>
</dbReference>
<dbReference type="GO" id="GO:0016787">
    <property type="term" value="F:hydrolase activity"/>
    <property type="evidence" value="ECO:0007669"/>
    <property type="project" value="UniProtKB-KW"/>
</dbReference>
<evidence type="ECO:0000259" key="4">
    <source>
        <dbReference type="PROSITE" id="PS51084"/>
    </source>
</evidence>
<gene>
    <name evidence="5" type="ORF">Z955_09255</name>
</gene>
<accession>A0A0A0IFB5</accession>
<dbReference type="AlphaFoldDB" id="A0A0A0IFB5"/>
<evidence type="ECO:0000256" key="2">
    <source>
        <dbReference type="PIRSR" id="PIRSR601310-3"/>
    </source>
</evidence>
<dbReference type="Gene3D" id="3.30.428.10">
    <property type="entry name" value="HIT-like"/>
    <property type="match status" value="1"/>
</dbReference>
<dbReference type="InterPro" id="IPR019808">
    <property type="entry name" value="Histidine_triad_CS"/>
</dbReference>
<dbReference type="Pfam" id="PF01230">
    <property type="entry name" value="HIT"/>
    <property type="match status" value="1"/>
</dbReference>